<evidence type="ECO:0000313" key="2">
    <source>
        <dbReference type="Proteomes" id="UP001501757"/>
    </source>
</evidence>
<comment type="caution">
    <text evidence="1">The sequence shown here is derived from an EMBL/GenBank/DDBJ whole genome shotgun (WGS) entry which is preliminary data.</text>
</comment>
<evidence type="ECO:0008006" key="3">
    <source>
        <dbReference type="Google" id="ProtNLM"/>
    </source>
</evidence>
<dbReference type="Gene3D" id="3.10.450.50">
    <property type="match status" value="1"/>
</dbReference>
<sequence>MERVMQPRQIVEHWVEAFNQADAKRLSSYYAENAINHQVANQPVCGRDNIYAMSPDSRIGTQ</sequence>
<dbReference type="SUPFAM" id="SSF54427">
    <property type="entry name" value="NTF2-like"/>
    <property type="match status" value="1"/>
</dbReference>
<name>A0ABN0XBH3_9ALTE</name>
<organism evidence="1 2">
    <name type="scientific">Bowmanella denitrificans</name>
    <dbReference type="NCBI Taxonomy" id="366582"/>
    <lineage>
        <taxon>Bacteria</taxon>
        <taxon>Pseudomonadati</taxon>
        <taxon>Pseudomonadota</taxon>
        <taxon>Gammaproteobacteria</taxon>
        <taxon>Alteromonadales</taxon>
        <taxon>Alteromonadaceae</taxon>
        <taxon>Bowmanella</taxon>
    </lineage>
</organism>
<dbReference type="EMBL" id="BAAAEI010000014">
    <property type="protein sequence ID" value="GAA0360048.1"/>
    <property type="molecule type" value="Genomic_DNA"/>
</dbReference>
<gene>
    <name evidence="1" type="ORF">GCM10009092_25320</name>
</gene>
<keyword evidence="2" id="KW-1185">Reference proteome</keyword>
<dbReference type="Proteomes" id="UP001501757">
    <property type="component" value="Unassembled WGS sequence"/>
</dbReference>
<proteinExistence type="predicted"/>
<evidence type="ECO:0000313" key="1">
    <source>
        <dbReference type="EMBL" id="GAA0360048.1"/>
    </source>
</evidence>
<accession>A0ABN0XBH3</accession>
<dbReference type="InterPro" id="IPR032710">
    <property type="entry name" value="NTF2-like_dom_sf"/>
</dbReference>
<reference evidence="1 2" key="1">
    <citation type="journal article" date="2019" name="Int. J. Syst. Evol. Microbiol.">
        <title>The Global Catalogue of Microorganisms (GCM) 10K type strain sequencing project: providing services to taxonomists for standard genome sequencing and annotation.</title>
        <authorList>
            <consortium name="The Broad Institute Genomics Platform"/>
            <consortium name="The Broad Institute Genome Sequencing Center for Infectious Disease"/>
            <person name="Wu L."/>
            <person name="Ma J."/>
        </authorList>
    </citation>
    <scope>NUCLEOTIDE SEQUENCE [LARGE SCALE GENOMIC DNA]</scope>
    <source>
        <strain evidence="1 2">JCM 13378</strain>
    </source>
</reference>
<protein>
    <recommendedName>
        <fullName evidence="3">SnoaL-like domain-containing protein</fullName>
    </recommendedName>
</protein>